<protein>
    <recommendedName>
        <fullName evidence="4">ABC transporter permease</fullName>
    </recommendedName>
</protein>
<dbReference type="Pfam" id="PF12730">
    <property type="entry name" value="ABC2_membrane_4"/>
    <property type="match status" value="1"/>
</dbReference>
<feature type="transmembrane region" description="Helical" evidence="1">
    <location>
        <begin position="54"/>
        <end position="75"/>
    </location>
</feature>
<keyword evidence="3" id="KW-1185">Reference proteome</keyword>
<sequence>MIALVAADLLKLRRRRGLWFTTLLLPSALVLLIVLLTITDTVDGDGGGQFVEDFSYATTLIATILASLVGARLGSEERAAGTLRYQLLTGTSRGRLYLAKVGALVAVCVALTGAATLTMTIGSVVVPLNGADATTVGDVLAAFWAVFLQSFAYGALAFGVGALMGSTGPAIAVALVLSLVGVNLLSALTLIDDWFRHLVLSLGIDRLTFDDAEPEDRVSVVAAILMVAAWSGGALLAGWLRIRRIEV</sequence>
<dbReference type="EMBL" id="PYYB01000005">
    <property type="protein sequence ID" value="PTL54368.1"/>
    <property type="molecule type" value="Genomic_DNA"/>
</dbReference>
<gene>
    <name evidence="2" type="ORF">C7Y72_21785</name>
</gene>
<evidence type="ECO:0000313" key="3">
    <source>
        <dbReference type="Proteomes" id="UP000240739"/>
    </source>
</evidence>
<name>A0A2T4UBU8_9ACTN</name>
<dbReference type="AlphaFoldDB" id="A0A2T4UBU8"/>
<evidence type="ECO:0008006" key="4">
    <source>
        <dbReference type="Google" id="ProtNLM"/>
    </source>
</evidence>
<dbReference type="PANTHER" id="PTHR37305">
    <property type="entry name" value="INTEGRAL MEMBRANE PROTEIN-RELATED"/>
    <property type="match status" value="1"/>
</dbReference>
<evidence type="ECO:0000256" key="1">
    <source>
        <dbReference type="SAM" id="Phobius"/>
    </source>
</evidence>
<dbReference type="PANTHER" id="PTHR37305:SF1">
    <property type="entry name" value="MEMBRANE PROTEIN"/>
    <property type="match status" value="1"/>
</dbReference>
<keyword evidence="1" id="KW-0812">Transmembrane</keyword>
<organism evidence="2 3">
    <name type="scientific">Paraconexibacter algicola</name>
    <dbReference type="NCBI Taxonomy" id="2133960"/>
    <lineage>
        <taxon>Bacteria</taxon>
        <taxon>Bacillati</taxon>
        <taxon>Actinomycetota</taxon>
        <taxon>Thermoleophilia</taxon>
        <taxon>Solirubrobacterales</taxon>
        <taxon>Paraconexibacteraceae</taxon>
        <taxon>Paraconexibacter</taxon>
    </lineage>
</organism>
<keyword evidence="1" id="KW-0472">Membrane</keyword>
<keyword evidence="1" id="KW-1133">Transmembrane helix</keyword>
<dbReference type="RefSeq" id="WP_107571310.1">
    <property type="nucleotide sequence ID" value="NZ_PYYB01000005.1"/>
</dbReference>
<comment type="caution">
    <text evidence="2">The sequence shown here is derived from an EMBL/GenBank/DDBJ whole genome shotgun (WGS) entry which is preliminary data.</text>
</comment>
<dbReference type="Proteomes" id="UP000240739">
    <property type="component" value="Unassembled WGS sequence"/>
</dbReference>
<feature type="transmembrane region" description="Helical" evidence="1">
    <location>
        <begin position="141"/>
        <end position="163"/>
    </location>
</feature>
<feature type="transmembrane region" description="Helical" evidence="1">
    <location>
        <begin position="18"/>
        <end position="39"/>
    </location>
</feature>
<feature type="transmembrane region" description="Helical" evidence="1">
    <location>
        <begin position="218"/>
        <end position="240"/>
    </location>
</feature>
<reference evidence="2 3" key="1">
    <citation type="submission" date="2018-03" db="EMBL/GenBank/DDBJ databases">
        <title>Aquarubrobacter algicola gen. nov., sp. nov., a novel actinobacterium isolated from shallow eutrophic lake during the end of cyanobacterial harmful algal blooms.</title>
        <authorList>
            <person name="Chun S.J."/>
        </authorList>
    </citation>
    <scope>NUCLEOTIDE SEQUENCE [LARGE SCALE GENOMIC DNA]</scope>
    <source>
        <strain evidence="2 3">Seoho-28</strain>
    </source>
</reference>
<feature type="transmembrane region" description="Helical" evidence="1">
    <location>
        <begin position="170"/>
        <end position="191"/>
    </location>
</feature>
<evidence type="ECO:0000313" key="2">
    <source>
        <dbReference type="EMBL" id="PTL54368.1"/>
    </source>
</evidence>
<accession>A0A2T4UBU8</accession>
<proteinExistence type="predicted"/>
<feature type="transmembrane region" description="Helical" evidence="1">
    <location>
        <begin position="96"/>
        <end position="121"/>
    </location>
</feature>